<dbReference type="CDD" id="cd07782">
    <property type="entry name" value="ASKHA_NBD_FGGY_D-RBK"/>
    <property type="match status" value="1"/>
</dbReference>
<dbReference type="GO" id="GO:0019150">
    <property type="term" value="F:D-ribulokinase activity"/>
    <property type="evidence" value="ECO:0007669"/>
    <property type="project" value="TreeGrafter"/>
</dbReference>
<dbReference type="Gene3D" id="3.30.420.40">
    <property type="match status" value="1"/>
</dbReference>
<dbReference type="InterPro" id="IPR006003">
    <property type="entry name" value="FGGY_RbtK-like"/>
</dbReference>
<evidence type="ECO:0000313" key="7">
    <source>
        <dbReference type="Proteomes" id="UP001210925"/>
    </source>
</evidence>
<keyword evidence="7" id="KW-1185">Reference proteome</keyword>
<name>A0AAD5UN34_9FUNG</name>
<keyword evidence="3" id="KW-0418">Kinase</keyword>
<evidence type="ECO:0000313" key="6">
    <source>
        <dbReference type="EMBL" id="KAJ3261792.1"/>
    </source>
</evidence>
<keyword evidence="2" id="KW-0808">Transferase</keyword>
<feature type="domain" description="Carbohydrate kinase FGGY N-terminal" evidence="4">
    <location>
        <begin position="4"/>
        <end position="171"/>
    </location>
</feature>
<dbReference type="InterPro" id="IPR018485">
    <property type="entry name" value="FGGY_C"/>
</dbReference>
<dbReference type="PANTHER" id="PTHR43435">
    <property type="entry name" value="RIBULOKINASE"/>
    <property type="match status" value="1"/>
</dbReference>
<evidence type="ECO:0008006" key="8">
    <source>
        <dbReference type="Google" id="ProtNLM"/>
    </source>
</evidence>
<dbReference type="Pfam" id="PF00370">
    <property type="entry name" value="FGGY_N"/>
    <property type="match status" value="1"/>
</dbReference>
<comment type="caution">
    <text evidence="6">The sequence shown here is derived from an EMBL/GenBank/DDBJ whole genome shotgun (WGS) entry which is preliminary data.</text>
</comment>
<dbReference type="SUPFAM" id="SSF53067">
    <property type="entry name" value="Actin-like ATPase domain"/>
    <property type="match status" value="2"/>
</dbReference>
<organism evidence="6 7">
    <name type="scientific">Boothiomyces macroporosus</name>
    <dbReference type="NCBI Taxonomy" id="261099"/>
    <lineage>
        <taxon>Eukaryota</taxon>
        <taxon>Fungi</taxon>
        <taxon>Fungi incertae sedis</taxon>
        <taxon>Chytridiomycota</taxon>
        <taxon>Chytridiomycota incertae sedis</taxon>
        <taxon>Chytridiomycetes</taxon>
        <taxon>Rhizophydiales</taxon>
        <taxon>Terramycetaceae</taxon>
        <taxon>Boothiomyces</taxon>
    </lineage>
</organism>
<dbReference type="PIRSF" id="PIRSF000538">
    <property type="entry name" value="GlpK"/>
    <property type="match status" value="1"/>
</dbReference>
<dbReference type="PANTHER" id="PTHR43435:SF4">
    <property type="entry name" value="FGGY CARBOHYDRATE KINASE DOMAIN-CONTAINING PROTEIN"/>
    <property type="match status" value="1"/>
</dbReference>
<dbReference type="Gene3D" id="1.20.58.2240">
    <property type="match status" value="1"/>
</dbReference>
<dbReference type="AlphaFoldDB" id="A0AAD5UN34"/>
<dbReference type="InterPro" id="IPR043129">
    <property type="entry name" value="ATPase_NBD"/>
</dbReference>
<evidence type="ECO:0000256" key="1">
    <source>
        <dbReference type="ARBA" id="ARBA00009156"/>
    </source>
</evidence>
<protein>
    <recommendedName>
        <fullName evidence="8">FGGY carbohydrate kinase domain-containing protein</fullName>
    </recommendedName>
</protein>
<dbReference type="InterPro" id="IPR018484">
    <property type="entry name" value="FGGY_N"/>
</dbReference>
<evidence type="ECO:0000256" key="2">
    <source>
        <dbReference type="ARBA" id="ARBA00022679"/>
    </source>
</evidence>
<reference evidence="6" key="1">
    <citation type="submission" date="2020-05" db="EMBL/GenBank/DDBJ databases">
        <title>Phylogenomic resolution of chytrid fungi.</title>
        <authorList>
            <person name="Stajich J.E."/>
            <person name="Amses K."/>
            <person name="Simmons R."/>
            <person name="Seto K."/>
            <person name="Myers J."/>
            <person name="Bonds A."/>
            <person name="Quandt C.A."/>
            <person name="Barry K."/>
            <person name="Liu P."/>
            <person name="Grigoriev I."/>
            <person name="Longcore J.E."/>
            <person name="James T.Y."/>
        </authorList>
    </citation>
    <scope>NUCLEOTIDE SEQUENCE</scope>
    <source>
        <strain evidence="6">PLAUS21</strain>
    </source>
</reference>
<proteinExistence type="inferred from homology"/>
<dbReference type="InterPro" id="IPR000577">
    <property type="entry name" value="Carb_kinase_FGGY"/>
</dbReference>
<dbReference type="Proteomes" id="UP001210925">
    <property type="component" value="Unassembled WGS sequence"/>
</dbReference>
<dbReference type="NCBIfam" id="TIGR01315">
    <property type="entry name" value="5C_CHO_kinase"/>
    <property type="match status" value="1"/>
</dbReference>
<sequence length="555" mass="61202">MVFYIGVDVGTSSARAAVFDQDGKFYGMGINQIKIRNPRTDYYEQSSRDIWSSVCKCINAAIKSANIDPLLINGIGFDATCSLVSLGSDFQSIQASDDPEYNITMWMDHRSHVEASLLSKSGNSLLKYTGGSISPEMSIAKVLWMYKNNADYHKIKYFIELPEYLTFKASNSTKRALCSLVCKWGYNASAGNGWNKEFLSSIVKESDFADLFDKFGGFQDGKPDFSRPGEFVGNLTKQAALEFGYPQLEGISVGGAVIDAYAGAIATLASVQKDFNNMESKMAIICGIQCIIIGTSSCFITMTKNESFTNGVWGPYKDVIHEGYYSMEGGQTLTGKAIEVFLSHHPSFSSFKAYCKENGKNEFEELNSAVISNSASLQFTAELVSDIHILPDCHGNRSPIANQSIRGMLMGISLIEEGYLPLSLVKYYYATILSLCYSSRHIIESLKLPISDLYLSGGLSKNSLWCQSLADVTGCNIYLPTVDPDAAVLLGAAMCGAAASTGMLNAMTQMSKVGDEIKPNLKTKEFHNLKYEIFLEMYKFEDHVRRKMQKLNKDP</sequence>
<gene>
    <name evidence="6" type="ORF">HK103_004743</name>
</gene>
<dbReference type="Pfam" id="PF02782">
    <property type="entry name" value="FGGY_C"/>
    <property type="match status" value="1"/>
</dbReference>
<feature type="domain" description="Carbohydrate kinase FGGY C-terminal" evidence="5">
    <location>
        <begin position="291"/>
        <end position="499"/>
    </location>
</feature>
<evidence type="ECO:0000259" key="5">
    <source>
        <dbReference type="Pfam" id="PF02782"/>
    </source>
</evidence>
<comment type="similarity">
    <text evidence="1">Belongs to the FGGY kinase family.</text>
</comment>
<evidence type="ECO:0000256" key="3">
    <source>
        <dbReference type="ARBA" id="ARBA00022777"/>
    </source>
</evidence>
<dbReference type="EMBL" id="JADGKB010000004">
    <property type="protein sequence ID" value="KAJ3261792.1"/>
    <property type="molecule type" value="Genomic_DNA"/>
</dbReference>
<dbReference type="GO" id="GO:0019321">
    <property type="term" value="P:pentose metabolic process"/>
    <property type="evidence" value="ECO:0007669"/>
    <property type="project" value="TreeGrafter"/>
</dbReference>
<accession>A0AAD5UN34</accession>
<dbReference type="GO" id="GO:0005737">
    <property type="term" value="C:cytoplasm"/>
    <property type="evidence" value="ECO:0007669"/>
    <property type="project" value="TreeGrafter"/>
</dbReference>
<evidence type="ECO:0000259" key="4">
    <source>
        <dbReference type="Pfam" id="PF00370"/>
    </source>
</evidence>